<reference evidence="3 4" key="1">
    <citation type="journal article" date="2012" name="J. Bacteriol.">
        <title>Genome Sequence of the Pattern-Forming Social Bacterium Paenibacillus dendritiformis C454 Chiral Morphotype.</title>
        <authorList>
            <person name="Sirota-Madi A."/>
            <person name="Olender T."/>
            <person name="Helman Y."/>
            <person name="Brainis I."/>
            <person name="Finkelshtein A."/>
            <person name="Roth D."/>
            <person name="Hagai E."/>
            <person name="Leshkowitz D."/>
            <person name="Brodsky L."/>
            <person name="Galatenko V."/>
            <person name="Nikolaev V."/>
            <person name="Gutnick D.L."/>
            <person name="Lancet D."/>
            <person name="Ben-Jacob E."/>
        </authorList>
    </citation>
    <scope>NUCLEOTIDE SEQUENCE [LARGE SCALE GENOMIC DNA]</scope>
    <source>
        <strain evidence="3 4">C454</strain>
    </source>
</reference>
<dbReference type="PANTHER" id="PTHR30204:SF97">
    <property type="entry name" value="MERR FAMILY REGULATORY PROTEIN"/>
    <property type="match status" value="1"/>
</dbReference>
<name>H3SDC3_9BACL</name>
<feature type="domain" description="HTH merR-type" evidence="2">
    <location>
        <begin position="1"/>
        <end position="55"/>
    </location>
</feature>
<dbReference type="InterPro" id="IPR009061">
    <property type="entry name" value="DNA-bd_dom_put_sf"/>
</dbReference>
<dbReference type="InterPro" id="IPR010499">
    <property type="entry name" value="AraC_E-bd"/>
</dbReference>
<dbReference type="AlphaFoldDB" id="H3SDC3"/>
<dbReference type="STRING" id="1131935.PDENDC454_07590"/>
<dbReference type="GO" id="GO:0003677">
    <property type="term" value="F:DNA binding"/>
    <property type="evidence" value="ECO:0007669"/>
    <property type="project" value="UniProtKB-KW"/>
</dbReference>
<dbReference type="InterPro" id="IPR029442">
    <property type="entry name" value="GyrI-like"/>
</dbReference>
<dbReference type="GO" id="GO:0003700">
    <property type="term" value="F:DNA-binding transcription factor activity"/>
    <property type="evidence" value="ECO:0007669"/>
    <property type="project" value="InterPro"/>
</dbReference>
<evidence type="ECO:0000259" key="2">
    <source>
        <dbReference type="PROSITE" id="PS50937"/>
    </source>
</evidence>
<proteinExistence type="predicted"/>
<evidence type="ECO:0000256" key="1">
    <source>
        <dbReference type="ARBA" id="ARBA00023125"/>
    </source>
</evidence>
<dbReference type="SMART" id="SM00871">
    <property type="entry name" value="AraC_E_bind"/>
    <property type="match status" value="1"/>
</dbReference>
<dbReference type="SUPFAM" id="SSF46955">
    <property type="entry name" value="Putative DNA-binding domain"/>
    <property type="match status" value="1"/>
</dbReference>
<gene>
    <name evidence="3" type="ORF">PDENDC454_07590</name>
</gene>
<keyword evidence="4" id="KW-1185">Reference proteome</keyword>
<dbReference type="PANTHER" id="PTHR30204">
    <property type="entry name" value="REDOX-CYCLING DRUG-SENSING TRANSCRIPTIONAL ACTIVATOR SOXR"/>
    <property type="match status" value="1"/>
</dbReference>
<dbReference type="Gene3D" id="1.10.1660.10">
    <property type="match status" value="1"/>
</dbReference>
<dbReference type="PATRIC" id="fig|1131935.3.peg.1543"/>
<comment type="caution">
    <text evidence="3">The sequence shown here is derived from an EMBL/GenBank/DDBJ whole genome shotgun (WGS) entry which is preliminary data.</text>
</comment>
<dbReference type="Pfam" id="PF13411">
    <property type="entry name" value="MerR_1"/>
    <property type="match status" value="1"/>
</dbReference>
<dbReference type="Gene3D" id="3.20.80.10">
    <property type="entry name" value="Regulatory factor, effector binding domain"/>
    <property type="match status" value="1"/>
</dbReference>
<dbReference type="InterPro" id="IPR047057">
    <property type="entry name" value="MerR_fam"/>
</dbReference>
<protein>
    <submittedName>
        <fullName evidence="3">MerR family transcriptional regulator</fullName>
    </submittedName>
</protein>
<dbReference type="EMBL" id="AHKH01000014">
    <property type="protein sequence ID" value="EHQ62889.1"/>
    <property type="molecule type" value="Genomic_DNA"/>
</dbReference>
<sequence length="259" mass="29937">MLRYYDEVGLLKPARVDKLTGYRLYSVDQIPVIQQIILLRDMEFNVSEIAYALANWDESFIIGLLENKKKEIQTAIRRELEHIAKIDVAIKDIREENLAVHHNVTVKNIPSYKILSLRKVIPNYDREGELWKELFAFIEEERIDIPKGAGNIAIFHDSDRKDADVDVEVGVIVNQLGENKGGFEYRETEAVDTMACVMVYGPFDNIARAYHSFAHWLEQHQQYQLAGLTRQISHKGPFNESDPAYYLTEVQTPVLRNTK</sequence>
<dbReference type="InterPro" id="IPR000551">
    <property type="entry name" value="MerR-type_HTH_dom"/>
</dbReference>
<evidence type="ECO:0000313" key="3">
    <source>
        <dbReference type="EMBL" id="EHQ62889.1"/>
    </source>
</evidence>
<organism evidence="3 4">
    <name type="scientific">Paenibacillus dendritiformis C454</name>
    <dbReference type="NCBI Taxonomy" id="1131935"/>
    <lineage>
        <taxon>Bacteria</taxon>
        <taxon>Bacillati</taxon>
        <taxon>Bacillota</taxon>
        <taxon>Bacilli</taxon>
        <taxon>Bacillales</taxon>
        <taxon>Paenibacillaceae</taxon>
        <taxon>Paenibacillus</taxon>
    </lineage>
</organism>
<accession>H3SDC3</accession>
<dbReference type="Pfam" id="PF06445">
    <property type="entry name" value="GyrI-like"/>
    <property type="match status" value="1"/>
</dbReference>
<dbReference type="Proteomes" id="UP000003900">
    <property type="component" value="Unassembled WGS sequence"/>
</dbReference>
<evidence type="ECO:0000313" key="4">
    <source>
        <dbReference type="Proteomes" id="UP000003900"/>
    </source>
</evidence>
<dbReference type="SMART" id="SM00422">
    <property type="entry name" value="HTH_MERR"/>
    <property type="match status" value="1"/>
</dbReference>
<dbReference type="InterPro" id="IPR011256">
    <property type="entry name" value="Reg_factor_effector_dom_sf"/>
</dbReference>
<keyword evidence="1" id="KW-0238">DNA-binding</keyword>
<dbReference type="SUPFAM" id="SSF55136">
    <property type="entry name" value="Probable bacterial effector-binding domain"/>
    <property type="match status" value="1"/>
</dbReference>
<dbReference type="PROSITE" id="PS50937">
    <property type="entry name" value="HTH_MERR_2"/>
    <property type="match status" value="1"/>
</dbReference>